<dbReference type="Gene3D" id="3.40.50.300">
    <property type="entry name" value="P-loop containing nucleotide triphosphate hydrolases"/>
    <property type="match status" value="1"/>
</dbReference>
<dbReference type="Proteomes" id="UP000189796">
    <property type="component" value="Chromosome I"/>
</dbReference>
<accession>A0A1M5MU95</accession>
<organism evidence="1 2">
    <name type="scientific">Bradyrhizobium erythrophlei</name>
    <dbReference type="NCBI Taxonomy" id="1437360"/>
    <lineage>
        <taxon>Bacteria</taxon>
        <taxon>Pseudomonadati</taxon>
        <taxon>Pseudomonadota</taxon>
        <taxon>Alphaproteobacteria</taxon>
        <taxon>Hyphomicrobiales</taxon>
        <taxon>Nitrobacteraceae</taxon>
        <taxon>Bradyrhizobium</taxon>
    </lineage>
</organism>
<reference evidence="1 2" key="1">
    <citation type="submission" date="2016-11" db="EMBL/GenBank/DDBJ databases">
        <authorList>
            <person name="Jaros S."/>
            <person name="Januszkiewicz K."/>
            <person name="Wedrychowicz H."/>
        </authorList>
    </citation>
    <scope>NUCLEOTIDE SEQUENCE [LARGE SCALE GENOMIC DNA]</scope>
    <source>
        <strain evidence="1 2">GAS138</strain>
    </source>
</reference>
<dbReference type="InterPro" id="IPR027417">
    <property type="entry name" value="P-loop_NTPase"/>
</dbReference>
<evidence type="ECO:0000313" key="2">
    <source>
        <dbReference type="Proteomes" id="UP000189796"/>
    </source>
</evidence>
<dbReference type="SUPFAM" id="SSF52540">
    <property type="entry name" value="P-loop containing nucleoside triphosphate hydrolases"/>
    <property type="match status" value="1"/>
</dbReference>
<protein>
    <submittedName>
        <fullName evidence="1">AAA domain-containing protein</fullName>
    </submittedName>
</protein>
<sequence length="424" mass="45230">MIDALVEASISNGYDQEHGRSATLATIASGMGAAVARKIDKAAPGPDQSAQSSQSFEVFWHGIAYDRAARPWLVKTLIPAQGAGLLSGQWGTAKTFVALDLAGAAMTKGLFAGREIDRQGGVLFIAAEGAGEVSIRLEAMASGYQTADTDALPFAWIEDTPDIKNDASYRTLTEIAVSVGVQIREKFSVDLVLIIVDTMSAAANWKDHNDAAEGQLVMNRLNELGRATGAFVLAVDHFGKDASTGTRGTSAKEASADVVLATLADRDLNGTLSKTRMAVRKLRGGKTGEEFPFDLNVVPAGFGETTCTIGWRAVQEASDSGATSEKVRWPKALRVFRTSMQAMVVEHGKSITPYGGEGPTVMAVALDVVRTEFIKAYPVGDGDAREQKAAKRTAFNRAIKDARAMELIISREIVGVDLLWFAKE</sequence>
<evidence type="ECO:0000313" key="1">
    <source>
        <dbReference type="EMBL" id="SHG80841.1"/>
    </source>
</evidence>
<dbReference type="RefSeq" id="WP_079601667.1">
    <property type="nucleotide sequence ID" value="NZ_LT670817.1"/>
</dbReference>
<dbReference type="OrthoDB" id="1496333at2"/>
<dbReference type="AlphaFoldDB" id="A0A1M5MU95"/>
<name>A0A1M5MU95_9BRAD</name>
<dbReference type="EMBL" id="LT670817">
    <property type="protein sequence ID" value="SHG80841.1"/>
    <property type="molecule type" value="Genomic_DNA"/>
</dbReference>
<gene>
    <name evidence="1" type="ORF">SAMN05443248_2727</name>
</gene>
<dbReference type="Pfam" id="PF13481">
    <property type="entry name" value="AAA_25"/>
    <property type="match status" value="1"/>
</dbReference>
<proteinExistence type="predicted"/>